<gene>
    <name evidence="1" type="ORF">OWV82_018775</name>
</gene>
<accession>A0ACC1XCG9</accession>
<keyword evidence="2" id="KW-1185">Reference proteome</keyword>
<evidence type="ECO:0000313" key="2">
    <source>
        <dbReference type="Proteomes" id="UP001164539"/>
    </source>
</evidence>
<name>A0ACC1XCG9_MELAZ</name>
<reference evidence="1 2" key="1">
    <citation type="journal article" date="2023" name="Science">
        <title>Complex scaffold remodeling in plant triterpene biosynthesis.</title>
        <authorList>
            <person name="De La Pena R."/>
            <person name="Hodgson H."/>
            <person name="Liu J.C."/>
            <person name="Stephenson M.J."/>
            <person name="Martin A.C."/>
            <person name="Owen C."/>
            <person name="Harkess A."/>
            <person name="Leebens-Mack J."/>
            <person name="Jimenez L.E."/>
            <person name="Osbourn A."/>
            <person name="Sattely E.S."/>
        </authorList>
    </citation>
    <scope>NUCLEOTIDE SEQUENCE [LARGE SCALE GENOMIC DNA]</scope>
    <source>
        <strain evidence="2">cv. JPN11</strain>
        <tissue evidence="1">Leaf</tissue>
    </source>
</reference>
<dbReference type="Proteomes" id="UP001164539">
    <property type="component" value="Chromosome 10"/>
</dbReference>
<proteinExistence type="predicted"/>
<organism evidence="1 2">
    <name type="scientific">Melia azedarach</name>
    <name type="common">Chinaberry tree</name>
    <dbReference type="NCBI Taxonomy" id="155640"/>
    <lineage>
        <taxon>Eukaryota</taxon>
        <taxon>Viridiplantae</taxon>
        <taxon>Streptophyta</taxon>
        <taxon>Embryophyta</taxon>
        <taxon>Tracheophyta</taxon>
        <taxon>Spermatophyta</taxon>
        <taxon>Magnoliopsida</taxon>
        <taxon>eudicotyledons</taxon>
        <taxon>Gunneridae</taxon>
        <taxon>Pentapetalae</taxon>
        <taxon>rosids</taxon>
        <taxon>malvids</taxon>
        <taxon>Sapindales</taxon>
        <taxon>Meliaceae</taxon>
        <taxon>Melia</taxon>
    </lineage>
</organism>
<evidence type="ECO:0000313" key="1">
    <source>
        <dbReference type="EMBL" id="KAJ4708903.1"/>
    </source>
</evidence>
<protein>
    <submittedName>
        <fullName evidence="1">MADS-box protein</fullName>
    </submittedName>
</protein>
<comment type="caution">
    <text evidence="1">The sequence shown here is derived from an EMBL/GenBank/DDBJ whole genome shotgun (WGS) entry which is preliminary data.</text>
</comment>
<dbReference type="EMBL" id="CM051403">
    <property type="protein sequence ID" value="KAJ4708903.1"/>
    <property type="molecule type" value="Genomic_DNA"/>
</dbReference>
<sequence>MGRRKLRIRRLESMKARQTKYSKRKIGLLKKAKELAVLCDTDLSLLMFSPTGRPSLYVGQNNDLSTVLERLSKLSIEDREERRGYTMKLLKKIYANSEVDPRNFSLDRKDVLKVQEDHLRELKEKLSEKSRILREWKNPHNVKDLAQINIMEEHLIGSLNKIRIKKRQLIQEQQMET</sequence>